<sequence length="214" mass="23830">MPHSTPGLRELKRRRTHELLIDTAVRLFLENGYAQTTVEQIAAEAEVSARTFFRYFASKDDVAMAPLDEVDAHFLRMVEARPEEETILEAFSAAIDASWGTDWSVPALARRLRLARLVQDEPALYAVNLRRGADHEDRLVVAVARRLGDGSDHVLRARLAVAALAAASRVALQEWLRRNDSPDADDVRSAVALFQRCLYEMVGALAPVNGRAAR</sequence>
<evidence type="ECO:0000256" key="2">
    <source>
        <dbReference type="ARBA" id="ARBA00023125"/>
    </source>
</evidence>
<keyword evidence="2 4" id="KW-0238">DNA-binding</keyword>
<evidence type="ECO:0000313" key="7">
    <source>
        <dbReference type="Proteomes" id="UP001596119"/>
    </source>
</evidence>
<comment type="caution">
    <text evidence="6">The sequence shown here is derived from an EMBL/GenBank/DDBJ whole genome shotgun (WGS) entry which is preliminary data.</text>
</comment>
<dbReference type="Pfam" id="PF17754">
    <property type="entry name" value="TetR_C_14"/>
    <property type="match status" value="1"/>
</dbReference>
<dbReference type="EMBL" id="JBHSQK010000047">
    <property type="protein sequence ID" value="MFC5950473.1"/>
    <property type="molecule type" value="Genomic_DNA"/>
</dbReference>
<dbReference type="InterPro" id="IPR009057">
    <property type="entry name" value="Homeodomain-like_sf"/>
</dbReference>
<organism evidence="6 7">
    <name type="scientific">Pseudonocardia lutea</name>
    <dbReference type="NCBI Taxonomy" id="2172015"/>
    <lineage>
        <taxon>Bacteria</taxon>
        <taxon>Bacillati</taxon>
        <taxon>Actinomycetota</taxon>
        <taxon>Actinomycetes</taxon>
        <taxon>Pseudonocardiales</taxon>
        <taxon>Pseudonocardiaceae</taxon>
        <taxon>Pseudonocardia</taxon>
    </lineage>
</organism>
<dbReference type="PANTHER" id="PTHR30055:SF238">
    <property type="entry name" value="MYCOFACTOCIN BIOSYNTHESIS TRANSCRIPTIONAL REGULATOR MFTR-RELATED"/>
    <property type="match status" value="1"/>
</dbReference>
<dbReference type="InterPro" id="IPR023772">
    <property type="entry name" value="DNA-bd_HTH_TetR-type_CS"/>
</dbReference>
<evidence type="ECO:0000313" key="6">
    <source>
        <dbReference type="EMBL" id="MFC5950473.1"/>
    </source>
</evidence>
<dbReference type="PRINTS" id="PR00455">
    <property type="entry name" value="HTHTETR"/>
</dbReference>
<protein>
    <submittedName>
        <fullName evidence="6">TetR/AcrR family transcriptional regulator</fullName>
    </submittedName>
</protein>
<gene>
    <name evidence="6" type="ORF">ACFQH9_19570</name>
</gene>
<evidence type="ECO:0000256" key="1">
    <source>
        <dbReference type="ARBA" id="ARBA00023015"/>
    </source>
</evidence>
<dbReference type="Proteomes" id="UP001596119">
    <property type="component" value="Unassembled WGS sequence"/>
</dbReference>
<dbReference type="SUPFAM" id="SSF46689">
    <property type="entry name" value="Homeodomain-like"/>
    <property type="match status" value="1"/>
</dbReference>
<feature type="domain" description="HTH tetR-type" evidence="5">
    <location>
        <begin position="14"/>
        <end position="74"/>
    </location>
</feature>
<dbReference type="Gene3D" id="1.10.357.10">
    <property type="entry name" value="Tetracycline Repressor, domain 2"/>
    <property type="match status" value="1"/>
</dbReference>
<feature type="DNA-binding region" description="H-T-H motif" evidence="4">
    <location>
        <begin position="37"/>
        <end position="56"/>
    </location>
</feature>
<accession>A0ABW1IBV5</accession>
<dbReference type="InterPro" id="IPR001647">
    <property type="entry name" value="HTH_TetR"/>
</dbReference>
<evidence type="ECO:0000259" key="5">
    <source>
        <dbReference type="PROSITE" id="PS50977"/>
    </source>
</evidence>
<name>A0ABW1IBV5_9PSEU</name>
<proteinExistence type="predicted"/>
<dbReference type="InterPro" id="IPR041347">
    <property type="entry name" value="MftR_C"/>
</dbReference>
<keyword evidence="1" id="KW-0805">Transcription regulation</keyword>
<evidence type="ECO:0000256" key="3">
    <source>
        <dbReference type="ARBA" id="ARBA00023163"/>
    </source>
</evidence>
<dbReference type="PANTHER" id="PTHR30055">
    <property type="entry name" value="HTH-TYPE TRANSCRIPTIONAL REGULATOR RUTR"/>
    <property type="match status" value="1"/>
</dbReference>
<dbReference type="InterPro" id="IPR050109">
    <property type="entry name" value="HTH-type_TetR-like_transc_reg"/>
</dbReference>
<dbReference type="PROSITE" id="PS50977">
    <property type="entry name" value="HTH_TETR_2"/>
    <property type="match status" value="1"/>
</dbReference>
<keyword evidence="3" id="KW-0804">Transcription</keyword>
<keyword evidence="7" id="KW-1185">Reference proteome</keyword>
<reference evidence="7" key="1">
    <citation type="journal article" date="2019" name="Int. J. Syst. Evol. Microbiol.">
        <title>The Global Catalogue of Microorganisms (GCM) 10K type strain sequencing project: providing services to taxonomists for standard genome sequencing and annotation.</title>
        <authorList>
            <consortium name="The Broad Institute Genomics Platform"/>
            <consortium name="The Broad Institute Genome Sequencing Center for Infectious Disease"/>
            <person name="Wu L."/>
            <person name="Ma J."/>
        </authorList>
    </citation>
    <scope>NUCLEOTIDE SEQUENCE [LARGE SCALE GENOMIC DNA]</scope>
    <source>
        <strain evidence="7">CGMCC 4.7397</strain>
    </source>
</reference>
<dbReference type="PROSITE" id="PS01081">
    <property type="entry name" value="HTH_TETR_1"/>
    <property type="match status" value="1"/>
</dbReference>
<dbReference type="RefSeq" id="WP_379567606.1">
    <property type="nucleotide sequence ID" value="NZ_JBHSQK010000047.1"/>
</dbReference>
<evidence type="ECO:0000256" key="4">
    <source>
        <dbReference type="PROSITE-ProRule" id="PRU00335"/>
    </source>
</evidence>
<dbReference type="Pfam" id="PF00440">
    <property type="entry name" value="TetR_N"/>
    <property type="match status" value="1"/>
</dbReference>